<keyword evidence="1" id="KW-1185">Reference proteome</keyword>
<dbReference type="Proteomes" id="UP000887565">
    <property type="component" value="Unplaced"/>
</dbReference>
<protein>
    <submittedName>
        <fullName evidence="2">Uncharacterized protein</fullName>
    </submittedName>
</protein>
<evidence type="ECO:0000313" key="2">
    <source>
        <dbReference type="WBParaSite" id="nRc.2.0.1.t47409-RA"/>
    </source>
</evidence>
<sequence length="79" mass="8646">MTVTSNLTKRKFAIRMVTFHRLHSVPLEKASTIGGEFAAHIAVKIVGNPKRHGVYKIGDQIRMVIPTPMLTSGGSFVAK</sequence>
<name>A0A915L8P0_ROMCU</name>
<dbReference type="AlphaFoldDB" id="A0A915L8P0"/>
<proteinExistence type="predicted"/>
<organism evidence="1 2">
    <name type="scientific">Romanomermis culicivorax</name>
    <name type="common">Nematode worm</name>
    <dbReference type="NCBI Taxonomy" id="13658"/>
    <lineage>
        <taxon>Eukaryota</taxon>
        <taxon>Metazoa</taxon>
        <taxon>Ecdysozoa</taxon>
        <taxon>Nematoda</taxon>
        <taxon>Enoplea</taxon>
        <taxon>Dorylaimia</taxon>
        <taxon>Mermithida</taxon>
        <taxon>Mermithoidea</taxon>
        <taxon>Mermithidae</taxon>
        <taxon>Romanomermis</taxon>
    </lineage>
</organism>
<accession>A0A915L8P0</accession>
<reference evidence="2" key="1">
    <citation type="submission" date="2022-11" db="UniProtKB">
        <authorList>
            <consortium name="WormBaseParasite"/>
        </authorList>
    </citation>
    <scope>IDENTIFICATION</scope>
</reference>
<evidence type="ECO:0000313" key="1">
    <source>
        <dbReference type="Proteomes" id="UP000887565"/>
    </source>
</evidence>
<dbReference type="WBParaSite" id="nRc.2.0.1.t47409-RA">
    <property type="protein sequence ID" value="nRc.2.0.1.t47409-RA"/>
    <property type="gene ID" value="nRc.2.0.1.g47409"/>
</dbReference>